<evidence type="ECO:0000313" key="1">
    <source>
        <dbReference type="EMBL" id="CAG8635829.1"/>
    </source>
</evidence>
<feature type="non-terminal residue" evidence="1">
    <location>
        <position position="122"/>
    </location>
</feature>
<evidence type="ECO:0000313" key="2">
    <source>
        <dbReference type="Proteomes" id="UP000789706"/>
    </source>
</evidence>
<dbReference type="EMBL" id="CAJVPK010004331">
    <property type="protein sequence ID" value="CAG8635829.1"/>
    <property type="molecule type" value="Genomic_DNA"/>
</dbReference>
<organism evidence="1 2">
    <name type="scientific">Diversispora eburnea</name>
    <dbReference type="NCBI Taxonomy" id="1213867"/>
    <lineage>
        <taxon>Eukaryota</taxon>
        <taxon>Fungi</taxon>
        <taxon>Fungi incertae sedis</taxon>
        <taxon>Mucoromycota</taxon>
        <taxon>Glomeromycotina</taxon>
        <taxon>Glomeromycetes</taxon>
        <taxon>Diversisporales</taxon>
        <taxon>Diversisporaceae</taxon>
        <taxon>Diversispora</taxon>
    </lineage>
</organism>
<proteinExistence type="predicted"/>
<dbReference type="OrthoDB" id="2382046at2759"/>
<dbReference type="AlphaFoldDB" id="A0A9N9GUU5"/>
<accession>A0A9N9GUU5</accession>
<name>A0A9N9GUU5_9GLOM</name>
<reference evidence="1" key="1">
    <citation type="submission" date="2021-06" db="EMBL/GenBank/DDBJ databases">
        <authorList>
            <person name="Kallberg Y."/>
            <person name="Tangrot J."/>
            <person name="Rosling A."/>
        </authorList>
    </citation>
    <scope>NUCLEOTIDE SEQUENCE</scope>
    <source>
        <strain evidence="1">AZ414A</strain>
    </source>
</reference>
<sequence>MNVQKLETIETMKNKLTNKYELNIQSFPSAGLPKEKLEWVNNIKKLWITIRKLIKRELIRKKKKEIKHKIELRQEFLNTKSKHMIDKVLDRDSRQILLDRIINTQEDGTTQIITDPIQIKDK</sequence>
<keyword evidence="2" id="KW-1185">Reference proteome</keyword>
<comment type="caution">
    <text evidence="1">The sequence shown here is derived from an EMBL/GenBank/DDBJ whole genome shotgun (WGS) entry which is preliminary data.</text>
</comment>
<dbReference type="Proteomes" id="UP000789706">
    <property type="component" value="Unassembled WGS sequence"/>
</dbReference>
<protein>
    <submittedName>
        <fullName evidence="1">3711_t:CDS:1</fullName>
    </submittedName>
</protein>
<gene>
    <name evidence="1" type="ORF">DEBURN_LOCUS10963</name>
</gene>